<dbReference type="OrthoDB" id="10651586at2759"/>
<dbReference type="Proteomes" id="UP000193719">
    <property type="component" value="Unassembled WGS sequence"/>
</dbReference>
<organism evidence="2 3">
    <name type="scientific">Piromyces finnis</name>
    <dbReference type="NCBI Taxonomy" id="1754191"/>
    <lineage>
        <taxon>Eukaryota</taxon>
        <taxon>Fungi</taxon>
        <taxon>Fungi incertae sedis</taxon>
        <taxon>Chytridiomycota</taxon>
        <taxon>Chytridiomycota incertae sedis</taxon>
        <taxon>Neocallimastigomycetes</taxon>
        <taxon>Neocallimastigales</taxon>
        <taxon>Neocallimastigaceae</taxon>
        <taxon>Piromyces</taxon>
    </lineage>
</organism>
<evidence type="ECO:0000259" key="1">
    <source>
        <dbReference type="Pfam" id="PF08729"/>
    </source>
</evidence>
<comment type="caution">
    <text evidence="2">The sequence shown here is derived from an EMBL/GenBank/DDBJ whole genome shotgun (WGS) entry which is preliminary data.</text>
</comment>
<reference evidence="2 3" key="2">
    <citation type="submission" date="2016-08" db="EMBL/GenBank/DDBJ databases">
        <title>Pervasive Adenine N6-methylation of Active Genes in Fungi.</title>
        <authorList>
            <consortium name="DOE Joint Genome Institute"/>
            <person name="Mondo S.J."/>
            <person name="Dannebaum R.O."/>
            <person name="Kuo R.C."/>
            <person name="Labutti K."/>
            <person name="Haridas S."/>
            <person name="Kuo A."/>
            <person name="Salamov A."/>
            <person name="Ahrendt S.R."/>
            <person name="Lipzen A."/>
            <person name="Sullivan W."/>
            <person name="Andreopoulos W.B."/>
            <person name="Clum A."/>
            <person name="Lindquist E."/>
            <person name="Daum C."/>
            <person name="Ramamoorthy G.K."/>
            <person name="Gryganskyi A."/>
            <person name="Culley D."/>
            <person name="Magnuson J.K."/>
            <person name="James T.Y."/>
            <person name="O'Malley M.A."/>
            <person name="Stajich J.E."/>
            <person name="Spatafora J.W."/>
            <person name="Visel A."/>
            <person name="Grigoriev I.V."/>
        </authorList>
    </citation>
    <scope>NUCLEOTIDE SEQUENCE [LARGE SCALE GENOMIC DNA]</scope>
    <source>
        <strain evidence="3">finn</strain>
    </source>
</reference>
<accession>A0A1Y1VJ53</accession>
<name>A0A1Y1VJ53_9FUNG</name>
<protein>
    <recommendedName>
        <fullName evidence="1">Hpc2-related domain-containing protein</fullName>
    </recommendedName>
</protein>
<sequence length="457" mass="54718">MERFFNLNQINVQNNIIEKRKPTIRILVQIDENHLENNVISFKDLFQNSTYIHKKNSNKNKSIKQENFGKSHNISPENKIGNSVSISNSNNEINNYNKCPTDTSINIENNIIQTFENKKNKLNANSLIPKKNQYKINNLNLFIESEERIDYNNEIINIEKYNNDEDEEDDDVLKGIRKFKQKKRISNIEETHEKDEKNTEEIKPLEYEKLKQQENKDEYINEIENIIINNKPLDIKRALYLREIIEKEKYTELKKQMSNWKKRKFYEYDKNDPFIDDSEDYIIYNSSKLQKIEKQNFVVWSGIYGKHKRKRNTKIKPLENDIKVSKNENNKVNKIELLQIPSTLYPLDPKLEIHMKQLKNQSDKCNWNSFESLPETLLPVLKKVLKLADKYNQLNMNFYGHLRLILKNKFNEDINYLKNFIEKVVLEEKILNLTNEQRMHIQALKKIIDQYRINIVS</sequence>
<feature type="domain" description="Hpc2-related" evidence="1">
    <location>
        <begin position="266"/>
        <end position="302"/>
    </location>
</feature>
<evidence type="ECO:0000313" key="2">
    <source>
        <dbReference type="EMBL" id="ORX56698.1"/>
    </source>
</evidence>
<proteinExistence type="predicted"/>
<dbReference type="AlphaFoldDB" id="A0A1Y1VJ53"/>
<keyword evidence="3" id="KW-1185">Reference proteome</keyword>
<gene>
    <name evidence="2" type="ORF">BCR36DRAFT_409882</name>
</gene>
<reference evidence="2 3" key="1">
    <citation type="submission" date="2016-08" db="EMBL/GenBank/DDBJ databases">
        <title>Genomes of anaerobic fungi encode conserved fungal cellulosomes for biomass hydrolysis.</title>
        <authorList>
            <consortium name="DOE Joint Genome Institute"/>
            <person name="Haitjema C.H."/>
            <person name="Gilmore S.P."/>
            <person name="Henske J.K."/>
            <person name="Solomon K.V."/>
            <person name="De Groot R."/>
            <person name="Kuo A."/>
            <person name="Mondo S.J."/>
            <person name="Salamov A.A."/>
            <person name="Labutti K."/>
            <person name="Zhao Z."/>
            <person name="Chiniquy J."/>
            <person name="Barry K."/>
            <person name="Brewer H.M."/>
            <person name="Purvine S.O."/>
            <person name="Wright A.T."/>
            <person name="Boxma B."/>
            <person name="Van Alen T."/>
            <person name="Hackstein J.H."/>
            <person name="Baker S.E."/>
            <person name="Grigoriev I.V."/>
            <person name="O'Malley M.A."/>
        </authorList>
    </citation>
    <scope>NUCLEOTIDE SEQUENCE [LARGE SCALE GENOMIC DNA]</scope>
    <source>
        <strain evidence="3">finn</strain>
    </source>
</reference>
<dbReference type="InterPro" id="IPR014840">
    <property type="entry name" value="HRD"/>
</dbReference>
<dbReference type="Pfam" id="PF08729">
    <property type="entry name" value="HUN"/>
    <property type="match status" value="1"/>
</dbReference>
<evidence type="ECO:0000313" key="3">
    <source>
        <dbReference type="Proteomes" id="UP000193719"/>
    </source>
</evidence>
<dbReference type="EMBL" id="MCFH01000007">
    <property type="protein sequence ID" value="ORX56698.1"/>
    <property type="molecule type" value="Genomic_DNA"/>
</dbReference>